<dbReference type="SMART" id="SM00343">
    <property type="entry name" value="ZnF_C2HC"/>
    <property type="match status" value="1"/>
</dbReference>
<dbReference type="InterPro" id="IPR036875">
    <property type="entry name" value="Znf_CCHC_sf"/>
</dbReference>
<name>A0ABD3L735_EUCGL</name>
<dbReference type="Pfam" id="PF14392">
    <property type="entry name" value="zf-CCHC_4"/>
    <property type="match status" value="1"/>
</dbReference>
<dbReference type="InterPro" id="IPR025836">
    <property type="entry name" value="Zn_knuckle_CX2CX4HX4C"/>
</dbReference>
<protein>
    <recommendedName>
        <fullName evidence="3">CCHC-type domain-containing protein</fullName>
    </recommendedName>
</protein>
<dbReference type="PROSITE" id="PS50158">
    <property type="entry name" value="ZF_CCHC"/>
    <property type="match status" value="1"/>
</dbReference>
<dbReference type="PANTHER" id="PTHR31286">
    <property type="entry name" value="GLYCINE-RICH CELL WALL STRUCTURAL PROTEIN 1.8-LIKE"/>
    <property type="match status" value="1"/>
</dbReference>
<evidence type="ECO:0000256" key="1">
    <source>
        <dbReference type="PROSITE-ProRule" id="PRU00047"/>
    </source>
</evidence>
<evidence type="ECO:0000256" key="2">
    <source>
        <dbReference type="SAM" id="MobiDB-lite"/>
    </source>
</evidence>
<dbReference type="PANTHER" id="PTHR31286:SF99">
    <property type="entry name" value="DUF4283 DOMAIN-CONTAINING PROTEIN"/>
    <property type="match status" value="1"/>
</dbReference>
<keyword evidence="5" id="KW-1185">Reference proteome</keyword>
<dbReference type="InterPro" id="IPR001878">
    <property type="entry name" value="Znf_CCHC"/>
</dbReference>
<evidence type="ECO:0000313" key="4">
    <source>
        <dbReference type="EMBL" id="KAL3747650.1"/>
    </source>
</evidence>
<feature type="domain" description="CCHC-type" evidence="3">
    <location>
        <begin position="212"/>
        <end position="227"/>
    </location>
</feature>
<dbReference type="AlphaFoldDB" id="A0ABD3L735"/>
<evidence type="ECO:0000259" key="3">
    <source>
        <dbReference type="PROSITE" id="PS50158"/>
    </source>
</evidence>
<dbReference type="Pfam" id="PF14111">
    <property type="entry name" value="DUF4283"/>
    <property type="match status" value="1"/>
</dbReference>
<reference evidence="4 5" key="1">
    <citation type="submission" date="2024-11" db="EMBL/GenBank/DDBJ databases">
        <title>Chromosome-level genome assembly of Eucalyptus globulus Labill. provides insights into its genome evolution.</title>
        <authorList>
            <person name="Li X."/>
        </authorList>
    </citation>
    <scope>NUCLEOTIDE SEQUENCE [LARGE SCALE GENOMIC DNA]</scope>
    <source>
        <strain evidence="4">CL2024</strain>
        <tissue evidence="4">Fresh tender leaves</tissue>
    </source>
</reference>
<dbReference type="InterPro" id="IPR040256">
    <property type="entry name" value="At4g02000-like"/>
</dbReference>
<feature type="region of interest" description="Disordered" evidence="2">
    <location>
        <begin position="270"/>
        <end position="290"/>
    </location>
</feature>
<comment type="caution">
    <text evidence="4">The sequence shown here is derived from an EMBL/GenBank/DDBJ whole genome shotgun (WGS) entry which is preliminary data.</text>
</comment>
<sequence>MNDQYEEERRVHALCKSLGKLWSEEDVVDVIGEIREENLTACSKTLFGKLFSKPNVNYQAFTSVMKKAWKVDNVTCTTIEPGYFSFSFQSEAEKQRVLDSGPWSFSSNLLVLQECEPDTPEICYDFTHCAFWVNLLGLPLGRTSTAVVRNIASKIGEVLDVKLEAKGNSSYKTGKARVKINLEDPLKTGVLVNLDKKRLWVEFKYERLPHYCYSCGKIGHYATDCKEFPYDTTGLAENLPGRFGHWLRAEGKALSPYGKIFYGKQEIPPEEDEQVPETPIGEQQNANAPTEENYYPTLPLAIIPMAGKDTQKRGSNCLDEESEMVIYEEQQKVAEEAMQENSISEKGLIRKKSKSARASSSKKGKRFCPYGANTSITPTLEHTQLVETPITVVAKSDQWALVASPNKPPNQP</sequence>
<feature type="region of interest" description="Disordered" evidence="2">
    <location>
        <begin position="342"/>
        <end position="365"/>
    </location>
</feature>
<accession>A0ABD3L735</accession>
<keyword evidence="1" id="KW-0479">Metal-binding</keyword>
<feature type="compositionally biased region" description="Polar residues" evidence="2">
    <location>
        <begin position="281"/>
        <end position="290"/>
    </location>
</feature>
<dbReference type="GO" id="GO:0008270">
    <property type="term" value="F:zinc ion binding"/>
    <property type="evidence" value="ECO:0007669"/>
    <property type="project" value="UniProtKB-KW"/>
</dbReference>
<keyword evidence="1" id="KW-0862">Zinc</keyword>
<dbReference type="SUPFAM" id="SSF57756">
    <property type="entry name" value="Retrovirus zinc finger-like domains"/>
    <property type="match status" value="1"/>
</dbReference>
<keyword evidence="1" id="KW-0863">Zinc-finger</keyword>
<proteinExistence type="predicted"/>
<organism evidence="4 5">
    <name type="scientific">Eucalyptus globulus</name>
    <name type="common">Tasmanian blue gum</name>
    <dbReference type="NCBI Taxonomy" id="34317"/>
    <lineage>
        <taxon>Eukaryota</taxon>
        <taxon>Viridiplantae</taxon>
        <taxon>Streptophyta</taxon>
        <taxon>Embryophyta</taxon>
        <taxon>Tracheophyta</taxon>
        <taxon>Spermatophyta</taxon>
        <taxon>Magnoliopsida</taxon>
        <taxon>eudicotyledons</taxon>
        <taxon>Gunneridae</taxon>
        <taxon>Pentapetalae</taxon>
        <taxon>rosids</taxon>
        <taxon>malvids</taxon>
        <taxon>Myrtales</taxon>
        <taxon>Myrtaceae</taxon>
        <taxon>Myrtoideae</taxon>
        <taxon>Eucalypteae</taxon>
        <taxon>Eucalyptus</taxon>
    </lineage>
</organism>
<gene>
    <name evidence="4" type="ORF">ACJRO7_016451</name>
</gene>
<evidence type="ECO:0000313" key="5">
    <source>
        <dbReference type="Proteomes" id="UP001634007"/>
    </source>
</evidence>
<dbReference type="Proteomes" id="UP001634007">
    <property type="component" value="Unassembled WGS sequence"/>
</dbReference>
<dbReference type="InterPro" id="IPR025558">
    <property type="entry name" value="DUF4283"/>
</dbReference>
<feature type="compositionally biased region" description="Basic residues" evidence="2">
    <location>
        <begin position="349"/>
        <end position="365"/>
    </location>
</feature>
<dbReference type="EMBL" id="JBJKBG010000003">
    <property type="protein sequence ID" value="KAL3747650.1"/>
    <property type="molecule type" value="Genomic_DNA"/>
</dbReference>